<dbReference type="AlphaFoldDB" id="A0A090G4V5"/>
<dbReference type="EMBL" id="CCNE01000007">
    <property type="protein sequence ID" value="CDX52406.1"/>
    <property type="molecule type" value="Genomic_DNA"/>
</dbReference>
<reference evidence="1 2" key="1">
    <citation type="submission" date="2014-08" db="EMBL/GenBank/DDBJ databases">
        <authorList>
            <person name="Moulin Lionel"/>
        </authorList>
    </citation>
    <scope>NUCLEOTIDE SEQUENCE [LARGE SCALE GENOMIC DNA]</scope>
</reference>
<sequence>MSEIALKPCTPLESPSGLTLWLRSARDWLRQARVAARLPHESVEDLSDSQLRDIGAERRDISKTMDRELREIGLLGTGWQQPTRSRGY</sequence>
<proteinExistence type="predicted"/>
<protein>
    <recommendedName>
        <fullName evidence="3">DUF1127 domain-containing protein</fullName>
    </recommendedName>
</protein>
<organism evidence="1 2">
    <name type="scientific">Mesorhizobium plurifarium</name>
    <dbReference type="NCBI Taxonomy" id="69974"/>
    <lineage>
        <taxon>Bacteria</taxon>
        <taxon>Pseudomonadati</taxon>
        <taxon>Pseudomonadota</taxon>
        <taxon>Alphaproteobacteria</taxon>
        <taxon>Hyphomicrobiales</taxon>
        <taxon>Phyllobacteriaceae</taxon>
        <taxon>Mesorhizobium</taxon>
    </lineage>
</organism>
<evidence type="ECO:0008006" key="3">
    <source>
        <dbReference type="Google" id="ProtNLM"/>
    </source>
</evidence>
<accession>A0A090G4V5</accession>
<evidence type="ECO:0000313" key="1">
    <source>
        <dbReference type="EMBL" id="CDX52406.1"/>
    </source>
</evidence>
<name>A0A090G4V5_MESPL</name>
<evidence type="ECO:0000313" key="2">
    <source>
        <dbReference type="Proteomes" id="UP000046122"/>
    </source>
</evidence>
<gene>
    <name evidence="1" type="ORF">MPL3365_150126</name>
</gene>
<dbReference type="Proteomes" id="UP000046122">
    <property type="component" value="Unassembled WGS sequence"/>
</dbReference>